<dbReference type="InterPro" id="IPR000073">
    <property type="entry name" value="AB_hydrolase_1"/>
</dbReference>
<reference evidence="5 6" key="1">
    <citation type="submission" date="2016-07" db="EMBL/GenBank/DDBJ databases">
        <title>Multiple horizontal gene transfer events from other fungi enriched the ability of initially mycotrophic Trichoderma (Ascomycota) to feed on dead plant biomass.</title>
        <authorList>
            <consortium name="DOE Joint Genome Institute"/>
            <person name="Aerts A."/>
            <person name="Atanasova L."/>
            <person name="Chenthamara K."/>
            <person name="Zhang J."/>
            <person name="Grujic M."/>
            <person name="Henrissat B."/>
            <person name="Kuo A."/>
            <person name="Salamov A."/>
            <person name="Lipzen A."/>
            <person name="Labutti K."/>
            <person name="Barry K."/>
            <person name="Miao Y."/>
            <person name="Rahimi M.J."/>
            <person name="Shen Q."/>
            <person name="Grigoriev I.V."/>
            <person name="Kubicek C.P."/>
            <person name="Druzhinina I.S."/>
        </authorList>
    </citation>
    <scope>NUCLEOTIDE SEQUENCE [LARGE SCALE GENOMIC DNA]</scope>
    <source>
        <strain evidence="5 6">CBS 433.97</strain>
    </source>
</reference>
<dbReference type="AlphaFoldDB" id="A0A2T3Z3L6"/>
<gene>
    <name evidence="5" type="ORF">M441DRAFT_144108</name>
</gene>
<keyword evidence="6" id="KW-1185">Reference proteome</keyword>
<evidence type="ECO:0000256" key="2">
    <source>
        <dbReference type="ARBA" id="ARBA00038334"/>
    </source>
</evidence>
<name>A0A2T3Z3L6_TRIA4</name>
<keyword evidence="1" id="KW-0378">Hydrolase</keyword>
<feature type="signal peptide" evidence="3">
    <location>
        <begin position="1"/>
        <end position="22"/>
    </location>
</feature>
<comment type="similarity">
    <text evidence="2">Belongs to the AB hydrolase superfamily. Epoxide hydrolase family.</text>
</comment>
<dbReference type="Gene3D" id="3.40.50.1820">
    <property type="entry name" value="alpha/beta hydrolase"/>
    <property type="match status" value="1"/>
</dbReference>
<proteinExistence type="inferred from homology"/>
<dbReference type="InterPro" id="IPR000639">
    <property type="entry name" value="Epox_hydrolase-like"/>
</dbReference>
<keyword evidence="3" id="KW-0732">Signal</keyword>
<dbReference type="PANTHER" id="PTHR43329">
    <property type="entry name" value="EPOXIDE HYDROLASE"/>
    <property type="match status" value="1"/>
</dbReference>
<evidence type="ECO:0000313" key="5">
    <source>
        <dbReference type="EMBL" id="PTB39399.1"/>
    </source>
</evidence>
<dbReference type="PRINTS" id="PR00412">
    <property type="entry name" value="EPOXHYDRLASE"/>
</dbReference>
<dbReference type="Pfam" id="PF00561">
    <property type="entry name" value="Abhydrolase_1"/>
    <property type="match status" value="1"/>
</dbReference>
<accession>A0A2T3Z3L6</accession>
<dbReference type="GO" id="GO:0016787">
    <property type="term" value="F:hydrolase activity"/>
    <property type="evidence" value="ECO:0007669"/>
    <property type="project" value="UniProtKB-KW"/>
</dbReference>
<dbReference type="OrthoDB" id="408373at2759"/>
<evidence type="ECO:0000256" key="3">
    <source>
        <dbReference type="SAM" id="SignalP"/>
    </source>
</evidence>
<dbReference type="InterPro" id="IPR029058">
    <property type="entry name" value="AB_hydrolase_fold"/>
</dbReference>
<evidence type="ECO:0000313" key="6">
    <source>
        <dbReference type="Proteomes" id="UP000240493"/>
    </source>
</evidence>
<dbReference type="STRING" id="1042311.A0A2T3Z3L6"/>
<feature type="domain" description="AB hydrolase-1" evidence="4">
    <location>
        <begin position="51"/>
        <end position="304"/>
    </location>
</feature>
<evidence type="ECO:0000259" key="4">
    <source>
        <dbReference type="Pfam" id="PF00561"/>
    </source>
</evidence>
<organism evidence="5 6">
    <name type="scientific">Trichoderma asperellum (strain ATCC 204424 / CBS 433.97 / NBRC 101777)</name>
    <dbReference type="NCBI Taxonomy" id="1042311"/>
    <lineage>
        <taxon>Eukaryota</taxon>
        <taxon>Fungi</taxon>
        <taxon>Dikarya</taxon>
        <taxon>Ascomycota</taxon>
        <taxon>Pezizomycotina</taxon>
        <taxon>Sordariomycetes</taxon>
        <taxon>Hypocreomycetidae</taxon>
        <taxon>Hypocreales</taxon>
        <taxon>Hypocreaceae</taxon>
        <taxon>Trichoderma</taxon>
    </lineage>
</organism>
<feature type="chain" id="PRO_5015655237" description="AB hydrolase-1 domain-containing protein" evidence="3">
    <location>
        <begin position="23"/>
        <end position="337"/>
    </location>
</feature>
<sequence length="337" mass="36780">MFSNLSKFTSIIALALLPLVSADTAPFDDWDHGRVQLSNVSIHFRYAGSGPPLLLVHGNPQHSYTWRRMGPILASHFTVIAPDNRGAGDSSIPANNDYSSEAMASDLKGLLDFLKLNQTLVFSHDKGVGAASALAVLFPDSVTSLGISEYGLPGYGYEGLSCPSPTWDLYTNWQLAFFSVPDAAEFFIRGREKEMLSWYFYHSSYSGNEAIPDDVLQRYANSISKPGFLRSMLGPFSSASTTADNSFFTKGFDGSTFKMPLLALGGEASLAPESVLKQLWGNLSHNATYDIVPKAGHWIADENPEWVAQRLVEFFGSAASTLKPANLTWLSNKVTLV</sequence>
<dbReference type="SUPFAM" id="SSF53474">
    <property type="entry name" value="alpha/beta-Hydrolases"/>
    <property type="match status" value="1"/>
</dbReference>
<protein>
    <recommendedName>
        <fullName evidence="4">AB hydrolase-1 domain-containing protein</fullName>
    </recommendedName>
</protein>
<dbReference type="Proteomes" id="UP000240493">
    <property type="component" value="Unassembled WGS sequence"/>
</dbReference>
<evidence type="ECO:0000256" key="1">
    <source>
        <dbReference type="ARBA" id="ARBA00022801"/>
    </source>
</evidence>
<dbReference type="EMBL" id="KZ679264">
    <property type="protein sequence ID" value="PTB39399.1"/>
    <property type="molecule type" value="Genomic_DNA"/>
</dbReference>